<feature type="domain" description="Plastocyanin-like" evidence="6">
    <location>
        <begin position="353"/>
        <end position="462"/>
    </location>
</feature>
<dbReference type="InterPro" id="IPR008972">
    <property type="entry name" value="Cupredoxin"/>
</dbReference>
<keyword evidence="9" id="KW-1185">Reference proteome</keyword>
<evidence type="ECO:0000256" key="3">
    <source>
        <dbReference type="ARBA" id="ARBA00023008"/>
    </source>
</evidence>
<dbReference type="InterPro" id="IPR033138">
    <property type="entry name" value="Cu_oxidase_CS"/>
</dbReference>
<sequence>MGAGLAVATGLGGAGYVATRYLEANDDPRSDSQGPRSNPKPSYGSSDREYELTVTTGEIEAAPGETVETWLYDSQYPGPELRVREGERVRITIRNELPTETTVHWHGMKQLGSNAMDGVPGVTQPSIEPGEEFVYEFDAAPTGTHWYHSHVGLQLDRGLLGPLIVEENDPHVAYDREHTIVVDEYLTGEPKITSVDRGMMSGFPGGPAYDGTLVNGKLPSDPDILSVEAGERVRLRFLNAGSIKSHRVSVSGHTMQVTHADGPAVEPVEVDTFDLGMGERFDAVIEANRPGTWEIRARPLDDKTPSGRTLLHYDGSDADEPRRESVGTRRLEYGDLTAVGALDQYDGPPDQTIEVDLSTGGMMGGDEGEWQINGQVYPDADPIHIKEGDHVRLRVVNHSPMRHPMHLHGHHFVVKGALQDTVTVPGHMGQRMMDFVADNPGDWFFHCHNLYHLHTGMARLFKYE</sequence>
<protein>
    <submittedName>
        <fullName evidence="8">Multicopper oxidase family protein</fullName>
    </submittedName>
</protein>
<dbReference type="Gene3D" id="2.60.40.420">
    <property type="entry name" value="Cupredoxins - blue copper proteins"/>
    <property type="match status" value="2"/>
</dbReference>
<organism evidence="8 9">
    <name type="scientific">Saliphagus infecundisoli</name>
    <dbReference type="NCBI Taxonomy" id="1849069"/>
    <lineage>
        <taxon>Archaea</taxon>
        <taxon>Methanobacteriati</taxon>
        <taxon>Methanobacteriota</taxon>
        <taxon>Stenosarchaea group</taxon>
        <taxon>Halobacteria</taxon>
        <taxon>Halobacteriales</taxon>
        <taxon>Natrialbaceae</taxon>
        <taxon>Saliphagus</taxon>
    </lineage>
</organism>
<dbReference type="GO" id="GO:0046872">
    <property type="term" value="F:metal ion binding"/>
    <property type="evidence" value="ECO:0007669"/>
    <property type="project" value="UniProtKB-KW"/>
</dbReference>
<dbReference type="EMBL" id="JBHSJG010000046">
    <property type="protein sequence ID" value="MFC4989312.1"/>
    <property type="molecule type" value="Genomic_DNA"/>
</dbReference>
<evidence type="ECO:0000313" key="8">
    <source>
        <dbReference type="EMBL" id="MFC4989312.1"/>
    </source>
</evidence>
<evidence type="ECO:0000256" key="4">
    <source>
        <dbReference type="SAM" id="MobiDB-lite"/>
    </source>
</evidence>
<evidence type="ECO:0000259" key="5">
    <source>
        <dbReference type="Pfam" id="PF00394"/>
    </source>
</evidence>
<dbReference type="InterPro" id="IPR045087">
    <property type="entry name" value="Cu-oxidase_fam"/>
</dbReference>
<dbReference type="AlphaFoldDB" id="A0ABD5QI94"/>
<evidence type="ECO:0000256" key="1">
    <source>
        <dbReference type="ARBA" id="ARBA00022723"/>
    </source>
</evidence>
<evidence type="ECO:0000256" key="2">
    <source>
        <dbReference type="ARBA" id="ARBA00023002"/>
    </source>
</evidence>
<feature type="compositionally biased region" description="Polar residues" evidence="4">
    <location>
        <begin position="31"/>
        <end position="45"/>
    </location>
</feature>
<evidence type="ECO:0000259" key="7">
    <source>
        <dbReference type="Pfam" id="PF07732"/>
    </source>
</evidence>
<dbReference type="CDD" id="cd13896">
    <property type="entry name" value="CuRO_3_CopA"/>
    <property type="match status" value="1"/>
</dbReference>
<keyword evidence="1" id="KW-0479">Metal-binding</keyword>
<dbReference type="Pfam" id="PF07732">
    <property type="entry name" value="Cu-oxidase_3"/>
    <property type="match status" value="1"/>
</dbReference>
<dbReference type="PANTHER" id="PTHR11709">
    <property type="entry name" value="MULTI-COPPER OXIDASE"/>
    <property type="match status" value="1"/>
</dbReference>
<dbReference type="GO" id="GO:0016491">
    <property type="term" value="F:oxidoreductase activity"/>
    <property type="evidence" value="ECO:0007669"/>
    <property type="project" value="UniProtKB-KW"/>
</dbReference>
<name>A0ABD5QI94_9EURY</name>
<feature type="region of interest" description="Disordered" evidence="4">
    <location>
        <begin position="297"/>
        <end position="326"/>
    </location>
</feature>
<dbReference type="SUPFAM" id="SSF49503">
    <property type="entry name" value="Cupredoxins"/>
    <property type="match status" value="3"/>
</dbReference>
<evidence type="ECO:0000313" key="9">
    <source>
        <dbReference type="Proteomes" id="UP001595925"/>
    </source>
</evidence>
<dbReference type="PROSITE" id="PS00080">
    <property type="entry name" value="MULTICOPPER_OXIDASE2"/>
    <property type="match status" value="1"/>
</dbReference>
<dbReference type="Proteomes" id="UP001595925">
    <property type="component" value="Unassembled WGS sequence"/>
</dbReference>
<gene>
    <name evidence="8" type="ORF">ACFPFO_16425</name>
</gene>
<dbReference type="InterPro" id="IPR011707">
    <property type="entry name" value="Cu-oxidase-like_N"/>
</dbReference>
<dbReference type="Pfam" id="PF00394">
    <property type="entry name" value="Cu-oxidase"/>
    <property type="match status" value="1"/>
</dbReference>
<dbReference type="InterPro" id="IPR001117">
    <property type="entry name" value="Cu-oxidase_2nd"/>
</dbReference>
<feature type="domain" description="Plastocyanin-like" evidence="7">
    <location>
        <begin position="54"/>
        <end position="168"/>
    </location>
</feature>
<keyword evidence="2" id="KW-0560">Oxidoreductase</keyword>
<dbReference type="InterPro" id="IPR011706">
    <property type="entry name" value="Cu-oxidase_C"/>
</dbReference>
<keyword evidence="3" id="KW-0186">Copper</keyword>
<dbReference type="InterPro" id="IPR002355">
    <property type="entry name" value="Cu_oxidase_Cu_BS"/>
</dbReference>
<dbReference type="PANTHER" id="PTHR11709:SF394">
    <property type="entry name" value="FI03373P-RELATED"/>
    <property type="match status" value="1"/>
</dbReference>
<feature type="domain" description="Plastocyanin-like" evidence="5">
    <location>
        <begin position="195"/>
        <end position="315"/>
    </location>
</feature>
<dbReference type="RefSeq" id="WP_224829817.1">
    <property type="nucleotide sequence ID" value="NZ_JAIVEF010000027.1"/>
</dbReference>
<feature type="region of interest" description="Disordered" evidence="4">
    <location>
        <begin position="22"/>
        <end position="50"/>
    </location>
</feature>
<accession>A0ABD5QI94</accession>
<dbReference type="PROSITE" id="PS00079">
    <property type="entry name" value="MULTICOPPER_OXIDASE1"/>
    <property type="match status" value="1"/>
</dbReference>
<proteinExistence type="predicted"/>
<dbReference type="InterPro" id="IPR034279">
    <property type="entry name" value="CuRO_3_CopA"/>
</dbReference>
<dbReference type="Pfam" id="PF07731">
    <property type="entry name" value="Cu-oxidase_2"/>
    <property type="match status" value="1"/>
</dbReference>
<comment type="caution">
    <text evidence="8">The sequence shown here is derived from an EMBL/GenBank/DDBJ whole genome shotgun (WGS) entry which is preliminary data.</text>
</comment>
<evidence type="ECO:0000259" key="6">
    <source>
        <dbReference type="Pfam" id="PF07731"/>
    </source>
</evidence>
<dbReference type="CDD" id="cd13861">
    <property type="entry name" value="CuRO_1_CumA_like"/>
    <property type="match status" value="1"/>
</dbReference>
<reference evidence="8 9" key="1">
    <citation type="journal article" date="2019" name="Int. J. Syst. Evol. Microbiol.">
        <title>The Global Catalogue of Microorganisms (GCM) 10K type strain sequencing project: providing services to taxonomists for standard genome sequencing and annotation.</title>
        <authorList>
            <consortium name="The Broad Institute Genomics Platform"/>
            <consortium name="The Broad Institute Genome Sequencing Center for Infectious Disease"/>
            <person name="Wu L."/>
            <person name="Ma J."/>
        </authorList>
    </citation>
    <scope>NUCLEOTIDE SEQUENCE [LARGE SCALE GENOMIC DNA]</scope>
    <source>
        <strain evidence="8 9">CGMCC 1.15824</strain>
    </source>
</reference>